<feature type="domain" description="Calcineurin-like phosphoesterase" evidence="6">
    <location>
        <begin position="39"/>
        <end position="289"/>
    </location>
</feature>
<evidence type="ECO:0000256" key="4">
    <source>
        <dbReference type="ARBA" id="ARBA00023136"/>
    </source>
</evidence>
<dbReference type="SUPFAM" id="SSF56300">
    <property type="entry name" value="Metallo-dependent phosphatases"/>
    <property type="match status" value="1"/>
</dbReference>
<sequence>MTVPAKVFRSLCLAATGITIYLYYYTALCNWKWKASSTRILFLADPQLEGDAKLYRDGRLGELDLNFNDYYFRHVFTSFVSPFSLFGPPPTHVVLLGDLFSSQWIDDVEFEKRVERFKWIFGDNNYNHHLVNMSGNHDIGYGRDMTRYRIDRWERVFGKTNFFFRVQTPIGNSPTNAHHHPASPPEHIFAVINSQNIDGPAWDEVLRSETWAFLNELAAERERDNYKTPLVLLTHIPLHKEAGLCVDGLFVCYDDFNHITEQNHLTPNATNFILTKLRPRFIFAGHDHEGCDVTYDVTWSKEEGKDEITVEAYLTKDYSQATARKSERYDDQDGNLGVREVTVRSVMAGFGGNAGLFEIRYRNGAFQYAYQNCPFVTNHIPWIIMILDAILILVWIFMKVFLSAWNKMLVEGVPPIKN</sequence>
<dbReference type="PANTHER" id="PTHR13315">
    <property type="entry name" value="METALLO PHOSPHOESTERASE RELATED"/>
    <property type="match status" value="1"/>
</dbReference>
<dbReference type="PANTHER" id="PTHR13315:SF1">
    <property type="entry name" value="PROTEIN TED1"/>
    <property type="match status" value="1"/>
</dbReference>
<evidence type="ECO:0000313" key="8">
    <source>
        <dbReference type="Proteomes" id="UP000789739"/>
    </source>
</evidence>
<dbReference type="GO" id="GO:0006506">
    <property type="term" value="P:GPI anchor biosynthetic process"/>
    <property type="evidence" value="ECO:0007669"/>
    <property type="project" value="InterPro"/>
</dbReference>
<evidence type="ECO:0000256" key="1">
    <source>
        <dbReference type="ARBA" id="ARBA00004141"/>
    </source>
</evidence>
<dbReference type="GO" id="GO:0005783">
    <property type="term" value="C:endoplasmic reticulum"/>
    <property type="evidence" value="ECO:0007669"/>
    <property type="project" value="TreeGrafter"/>
</dbReference>
<dbReference type="AlphaFoldDB" id="A0A9N9BTK6"/>
<keyword evidence="2 5" id="KW-0812">Transmembrane</keyword>
<feature type="transmembrane region" description="Helical" evidence="5">
    <location>
        <begin position="380"/>
        <end position="398"/>
    </location>
</feature>
<dbReference type="Proteomes" id="UP000789739">
    <property type="component" value="Unassembled WGS sequence"/>
</dbReference>
<dbReference type="Gene3D" id="3.60.21.10">
    <property type="match status" value="1"/>
</dbReference>
<evidence type="ECO:0000259" key="6">
    <source>
        <dbReference type="Pfam" id="PF00149"/>
    </source>
</evidence>
<keyword evidence="8" id="KW-1185">Reference proteome</keyword>
<evidence type="ECO:0000313" key="7">
    <source>
        <dbReference type="EMBL" id="CAG8575892.1"/>
    </source>
</evidence>
<evidence type="ECO:0000256" key="2">
    <source>
        <dbReference type="ARBA" id="ARBA00022692"/>
    </source>
</evidence>
<evidence type="ECO:0000256" key="5">
    <source>
        <dbReference type="SAM" id="Phobius"/>
    </source>
</evidence>
<dbReference type="InterPro" id="IPR033308">
    <property type="entry name" value="PGAP5/Cdc1/Ted1"/>
</dbReference>
<keyword evidence="4 5" id="KW-0472">Membrane</keyword>
<dbReference type="InterPro" id="IPR029052">
    <property type="entry name" value="Metallo-depent_PP-like"/>
</dbReference>
<dbReference type="GO" id="GO:0016787">
    <property type="term" value="F:hydrolase activity"/>
    <property type="evidence" value="ECO:0007669"/>
    <property type="project" value="InterPro"/>
</dbReference>
<dbReference type="OrthoDB" id="9984693at2759"/>
<proteinExistence type="predicted"/>
<dbReference type="GO" id="GO:0016020">
    <property type="term" value="C:membrane"/>
    <property type="evidence" value="ECO:0007669"/>
    <property type="project" value="UniProtKB-SubCell"/>
</dbReference>
<keyword evidence="3 5" id="KW-1133">Transmembrane helix</keyword>
<evidence type="ECO:0000256" key="3">
    <source>
        <dbReference type="ARBA" id="ARBA00022989"/>
    </source>
</evidence>
<reference evidence="7" key="1">
    <citation type="submission" date="2021-06" db="EMBL/GenBank/DDBJ databases">
        <authorList>
            <person name="Kallberg Y."/>
            <person name="Tangrot J."/>
            <person name="Rosling A."/>
        </authorList>
    </citation>
    <scope>NUCLEOTIDE SEQUENCE</scope>
    <source>
        <strain evidence="7">BR232B</strain>
    </source>
</reference>
<feature type="transmembrane region" description="Helical" evidence="5">
    <location>
        <begin position="7"/>
        <end position="25"/>
    </location>
</feature>
<organism evidence="7 8">
    <name type="scientific">Paraglomus brasilianum</name>
    <dbReference type="NCBI Taxonomy" id="144538"/>
    <lineage>
        <taxon>Eukaryota</taxon>
        <taxon>Fungi</taxon>
        <taxon>Fungi incertae sedis</taxon>
        <taxon>Mucoromycota</taxon>
        <taxon>Glomeromycotina</taxon>
        <taxon>Glomeromycetes</taxon>
        <taxon>Paraglomerales</taxon>
        <taxon>Paraglomeraceae</taxon>
        <taxon>Paraglomus</taxon>
    </lineage>
</organism>
<accession>A0A9N9BTK6</accession>
<dbReference type="InterPro" id="IPR004843">
    <property type="entry name" value="Calcineurin-like_PHP"/>
</dbReference>
<protein>
    <submittedName>
        <fullName evidence="7">2788_t:CDS:1</fullName>
    </submittedName>
</protein>
<gene>
    <name evidence="7" type="ORF">PBRASI_LOCUS6357</name>
</gene>
<dbReference type="Pfam" id="PF00149">
    <property type="entry name" value="Metallophos"/>
    <property type="match status" value="1"/>
</dbReference>
<name>A0A9N9BTK6_9GLOM</name>
<comment type="subcellular location">
    <subcellularLocation>
        <location evidence="1">Membrane</location>
        <topology evidence="1">Multi-pass membrane protein</topology>
    </subcellularLocation>
</comment>
<comment type="caution">
    <text evidence="7">The sequence shown here is derived from an EMBL/GenBank/DDBJ whole genome shotgun (WGS) entry which is preliminary data.</text>
</comment>
<dbReference type="EMBL" id="CAJVPI010000835">
    <property type="protein sequence ID" value="CAG8575892.1"/>
    <property type="molecule type" value="Genomic_DNA"/>
</dbReference>